<name>A0A0A9H6M5_ARUDO</name>
<dbReference type="EMBL" id="GBRH01165031">
    <property type="protein sequence ID" value="JAE32865.1"/>
    <property type="molecule type" value="Transcribed_RNA"/>
</dbReference>
<protein>
    <submittedName>
        <fullName evidence="1">Uncharacterized protein</fullName>
    </submittedName>
</protein>
<proteinExistence type="predicted"/>
<dbReference type="AlphaFoldDB" id="A0A0A9H6M5"/>
<reference evidence="1" key="2">
    <citation type="journal article" date="2015" name="Data Brief">
        <title>Shoot transcriptome of the giant reed, Arundo donax.</title>
        <authorList>
            <person name="Barrero R.A."/>
            <person name="Guerrero F.D."/>
            <person name="Moolhuijzen P."/>
            <person name="Goolsby J.A."/>
            <person name="Tidwell J."/>
            <person name="Bellgard S.E."/>
            <person name="Bellgard M.I."/>
        </authorList>
    </citation>
    <scope>NUCLEOTIDE SEQUENCE</scope>
    <source>
        <tissue evidence="1">Shoot tissue taken approximately 20 cm above the soil surface</tissue>
    </source>
</reference>
<organism evidence="1">
    <name type="scientific">Arundo donax</name>
    <name type="common">Giant reed</name>
    <name type="synonym">Donax arundinaceus</name>
    <dbReference type="NCBI Taxonomy" id="35708"/>
    <lineage>
        <taxon>Eukaryota</taxon>
        <taxon>Viridiplantae</taxon>
        <taxon>Streptophyta</taxon>
        <taxon>Embryophyta</taxon>
        <taxon>Tracheophyta</taxon>
        <taxon>Spermatophyta</taxon>
        <taxon>Magnoliopsida</taxon>
        <taxon>Liliopsida</taxon>
        <taxon>Poales</taxon>
        <taxon>Poaceae</taxon>
        <taxon>PACMAD clade</taxon>
        <taxon>Arundinoideae</taxon>
        <taxon>Arundineae</taxon>
        <taxon>Arundo</taxon>
    </lineage>
</organism>
<reference evidence="1" key="1">
    <citation type="submission" date="2014-09" db="EMBL/GenBank/DDBJ databases">
        <authorList>
            <person name="Magalhaes I.L.F."/>
            <person name="Oliveira U."/>
            <person name="Santos F.R."/>
            <person name="Vidigal T.H.D.A."/>
            <person name="Brescovit A.D."/>
            <person name="Santos A.J."/>
        </authorList>
    </citation>
    <scope>NUCLEOTIDE SEQUENCE</scope>
    <source>
        <tissue evidence="1">Shoot tissue taken approximately 20 cm above the soil surface</tissue>
    </source>
</reference>
<sequence length="60" mass="7204">MFLYAYTPRICRLDRQYTNTELYMGFRYMNIQSRDATTVHIILKGLKHDCKLHGKHISQI</sequence>
<evidence type="ECO:0000313" key="1">
    <source>
        <dbReference type="EMBL" id="JAE32865.1"/>
    </source>
</evidence>
<accession>A0A0A9H6M5</accession>